<dbReference type="InterPro" id="IPR036900">
    <property type="entry name" value="A-D-PHexomutase_C_sf"/>
</dbReference>
<keyword evidence="3" id="KW-0597">Phosphoprotein</keyword>
<dbReference type="PANTHER" id="PTHR43771">
    <property type="entry name" value="PHOSPHOMANNOMUTASE"/>
    <property type="match status" value="1"/>
</dbReference>
<evidence type="ECO:0000256" key="1">
    <source>
        <dbReference type="ARBA" id="ARBA00001946"/>
    </source>
</evidence>
<dbReference type="Pfam" id="PF02879">
    <property type="entry name" value="PGM_PMM_II"/>
    <property type="match status" value="1"/>
</dbReference>
<dbReference type="GO" id="GO:0005975">
    <property type="term" value="P:carbohydrate metabolic process"/>
    <property type="evidence" value="ECO:0007669"/>
    <property type="project" value="InterPro"/>
</dbReference>
<dbReference type="Pfam" id="PF00408">
    <property type="entry name" value="PGM_PMM_IV"/>
    <property type="match status" value="1"/>
</dbReference>
<dbReference type="CDD" id="cd03089">
    <property type="entry name" value="PMM_PGM"/>
    <property type="match status" value="1"/>
</dbReference>
<dbReference type="InterPro" id="IPR016055">
    <property type="entry name" value="A-D-PHexomutase_a/b/a-I/II/III"/>
</dbReference>
<proteinExistence type="inferred from homology"/>
<name>A0A518D102_9BACT</name>
<feature type="domain" description="Alpha-D-phosphohexomutase alpha/beta/alpha" evidence="11">
    <location>
        <begin position="253"/>
        <end position="362"/>
    </location>
</feature>
<dbReference type="InterPro" id="IPR005841">
    <property type="entry name" value="Alpha-D-phosphohexomutase_SF"/>
</dbReference>
<dbReference type="SUPFAM" id="SSF53738">
    <property type="entry name" value="Phosphoglucomutase, first 3 domains"/>
    <property type="match status" value="3"/>
</dbReference>
<dbReference type="InterPro" id="IPR005846">
    <property type="entry name" value="A-D-PHexomutase_a/b/a-III"/>
</dbReference>
<evidence type="ECO:0000259" key="8">
    <source>
        <dbReference type="Pfam" id="PF00408"/>
    </source>
</evidence>
<sequence length="452" mass="49237">MSIFKAYDIRGIHPDQLDAELARRIGRSFARLLGASRLVVGQDMRTHSPELADAVSQGIRDEGCDVIRLGLASTPMTYYAIGSIDCDGGLCVTASHNPGEYNGMKLCSRGAKPISRANGIADIERMCAEEQPAPVARVGSEETVDLLDEYADHVASFSALENPVSIAIDAGNGMAGHTLPAILARLPKIAAHSILMEPDGSFPVHEANPLKEELLDWVRKLTVEKGARVGVAFDGDADRCCFVDESGRTVSADLMTALIARQLIAERGPTAILYDLRSSWVVKEEIAKAGGTPIRERVGHSFIKATMRERDALFGGELSGHFYFKENFTTDSGVIAMVTALSVLDVPANRDRPVSEIVADLRRYHSTGEINFEVADKDAAIASLRERYSAGKQDDLDGVTVEFGDLSDPDWWWFNVRASNTEPLLRLNLEARNEATRDAKRDELVGLLGQPV</sequence>
<evidence type="ECO:0000313" key="13">
    <source>
        <dbReference type="Proteomes" id="UP000319342"/>
    </source>
</evidence>
<organism evidence="12 13">
    <name type="scientific">Rohdeia mirabilis</name>
    <dbReference type="NCBI Taxonomy" id="2528008"/>
    <lineage>
        <taxon>Bacteria</taxon>
        <taxon>Pseudomonadati</taxon>
        <taxon>Planctomycetota</taxon>
        <taxon>Planctomycetia</taxon>
        <taxon>Planctomycetia incertae sedis</taxon>
        <taxon>Rohdeia</taxon>
    </lineage>
</organism>
<evidence type="ECO:0000259" key="9">
    <source>
        <dbReference type="Pfam" id="PF02878"/>
    </source>
</evidence>
<dbReference type="Proteomes" id="UP000319342">
    <property type="component" value="Chromosome"/>
</dbReference>
<feature type="domain" description="Alpha-D-phosphohexomutase C-terminal" evidence="8">
    <location>
        <begin position="369"/>
        <end position="439"/>
    </location>
</feature>
<comment type="similarity">
    <text evidence="2 7">Belongs to the phosphohexose mutase family.</text>
</comment>
<dbReference type="InterPro" id="IPR005843">
    <property type="entry name" value="A-D-PHexomutase_C"/>
</dbReference>
<feature type="domain" description="Alpha-D-phosphohexomutase alpha/beta/alpha" evidence="9">
    <location>
        <begin position="3"/>
        <end position="130"/>
    </location>
</feature>
<dbReference type="GO" id="GO:0004614">
    <property type="term" value="F:phosphoglucomutase activity"/>
    <property type="evidence" value="ECO:0007669"/>
    <property type="project" value="UniProtKB-EC"/>
</dbReference>
<dbReference type="InterPro" id="IPR005845">
    <property type="entry name" value="A-D-PHexomutase_a/b/a-II"/>
</dbReference>
<dbReference type="EMBL" id="CP036290">
    <property type="protein sequence ID" value="QDU85144.1"/>
    <property type="molecule type" value="Genomic_DNA"/>
</dbReference>
<evidence type="ECO:0000256" key="4">
    <source>
        <dbReference type="ARBA" id="ARBA00022723"/>
    </source>
</evidence>
<feature type="domain" description="Alpha-D-phosphohexomutase alpha/beta/alpha" evidence="10">
    <location>
        <begin position="148"/>
        <end position="247"/>
    </location>
</feature>
<keyword evidence="13" id="KW-1185">Reference proteome</keyword>
<dbReference type="Gene3D" id="3.40.120.10">
    <property type="entry name" value="Alpha-D-Glucose-1,6-Bisphosphate, subunit A, domain 3"/>
    <property type="match status" value="3"/>
</dbReference>
<dbReference type="PROSITE" id="PS00710">
    <property type="entry name" value="PGM_PMM"/>
    <property type="match status" value="1"/>
</dbReference>
<keyword evidence="5 7" id="KW-0460">Magnesium</keyword>
<dbReference type="InterPro" id="IPR005844">
    <property type="entry name" value="A-D-PHexomutase_a/b/a-I"/>
</dbReference>
<gene>
    <name evidence="12" type="primary">algC</name>
    <name evidence="12" type="ORF">Pla163_22700</name>
</gene>
<keyword evidence="4 7" id="KW-0479">Metal-binding</keyword>
<evidence type="ECO:0000259" key="10">
    <source>
        <dbReference type="Pfam" id="PF02879"/>
    </source>
</evidence>
<dbReference type="PRINTS" id="PR00509">
    <property type="entry name" value="PGMPMM"/>
</dbReference>
<dbReference type="RefSeq" id="WP_419185821.1">
    <property type="nucleotide sequence ID" value="NZ_CP036290.1"/>
</dbReference>
<dbReference type="PANTHER" id="PTHR43771:SF1">
    <property type="entry name" value="PHOSPHOMANNOMUTASE"/>
    <property type="match status" value="1"/>
</dbReference>
<protein>
    <submittedName>
        <fullName evidence="12">Phosphomannomutase/phosphoglucomutase</fullName>
        <ecNumber evidence="12">5.4.2.2</ecNumber>
    </submittedName>
</protein>
<evidence type="ECO:0000259" key="11">
    <source>
        <dbReference type="Pfam" id="PF02880"/>
    </source>
</evidence>
<dbReference type="InterPro" id="IPR016066">
    <property type="entry name" value="A-D-PHexomutase_CS"/>
</dbReference>
<reference evidence="12 13" key="1">
    <citation type="submission" date="2019-02" db="EMBL/GenBank/DDBJ databases">
        <title>Deep-cultivation of Planctomycetes and their phenomic and genomic characterization uncovers novel biology.</title>
        <authorList>
            <person name="Wiegand S."/>
            <person name="Jogler M."/>
            <person name="Boedeker C."/>
            <person name="Pinto D."/>
            <person name="Vollmers J."/>
            <person name="Rivas-Marin E."/>
            <person name="Kohn T."/>
            <person name="Peeters S.H."/>
            <person name="Heuer A."/>
            <person name="Rast P."/>
            <person name="Oberbeckmann S."/>
            <person name="Bunk B."/>
            <person name="Jeske O."/>
            <person name="Meyerdierks A."/>
            <person name="Storesund J.E."/>
            <person name="Kallscheuer N."/>
            <person name="Luecker S."/>
            <person name="Lage O.M."/>
            <person name="Pohl T."/>
            <person name="Merkel B.J."/>
            <person name="Hornburger P."/>
            <person name="Mueller R.-W."/>
            <person name="Bruemmer F."/>
            <person name="Labrenz M."/>
            <person name="Spormann A.M."/>
            <person name="Op den Camp H."/>
            <person name="Overmann J."/>
            <person name="Amann R."/>
            <person name="Jetten M.S.M."/>
            <person name="Mascher T."/>
            <person name="Medema M.H."/>
            <person name="Devos D.P."/>
            <person name="Kaster A.-K."/>
            <person name="Ovreas L."/>
            <person name="Rohde M."/>
            <person name="Galperin M.Y."/>
            <person name="Jogler C."/>
        </authorList>
    </citation>
    <scope>NUCLEOTIDE SEQUENCE [LARGE SCALE GENOMIC DNA]</scope>
    <source>
        <strain evidence="12 13">Pla163</strain>
    </source>
</reference>
<keyword evidence="6 12" id="KW-0413">Isomerase</keyword>
<dbReference type="GO" id="GO:0000287">
    <property type="term" value="F:magnesium ion binding"/>
    <property type="evidence" value="ECO:0007669"/>
    <property type="project" value="InterPro"/>
</dbReference>
<dbReference type="SUPFAM" id="SSF55957">
    <property type="entry name" value="Phosphoglucomutase, C-terminal domain"/>
    <property type="match status" value="1"/>
</dbReference>
<evidence type="ECO:0000256" key="6">
    <source>
        <dbReference type="ARBA" id="ARBA00023235"/>
    </source>
</evidence>
<dbReference type="Pfam" id="PF02880">
    <property type="entry name" value="PGM_PMM_III"/>
    <property type="match status" value="1"/>
</dbReference>
<evidence type="ECO:0000256" key="3">
    <source>
        <dbReference type="ARBA" id="ARBA00022553"/>
    </source>
</evidence>
<dbReference type="AlphaFoldDB" id="A0A518D102"/>
<evidence type="ECO:0000256" key="2">
    <source>
        <dbReference type="ARBA" id="ARBA00010231"/>
    </source>
</evidence>
<dbReference type="Pfam" id="PF02878">
    <property type="entry name" value="PGM_PMM_I"/>
    <property type="match status" value="1"/>
</dbReference>
<evidence type="ECO:0000256" key="7">
    <source>
        <dbReference type="RuleBase" id="RU004326"/>
    </source>
</evidence>
<comment type="cofactor">
    <cofactor evidence="1">
        <name>Mg(2+)</name>
        <dbReference type="ChEBI" id="CHEBI:18420"/>
    </cofactor>
</comment>
<dbReference type="Gene3D" id="3.30.310.50">
    <property type="entry name" value="Alpha-D-phosphohexomutase, C-terminal domain"/>
    <property type="match status" value="1"/>
</dbReference>
<evidence type="ECO:0000313" key="12">
    <source>
        <dbReference type="EMBL" id="QDU85144.1"/>
    </source>
</evidence>
<accession>A0A518D102</accession>
<evidence type="ECO:0000256" key="5">
    <source>
        <dbReference type="ARBA" id="ARBA00022842"/>
    </source>
</evidence>
<dbReference type="EC" id="5.4.2.2" evidence="12"/>